<dbReference type="Gene3D" id="3.30.40.10">
    <property type="entry name" value="Zinc/RING finger domain, C3HC4 (zinc finger)"/>
    <property type="match status" value="1"/>
</dbReference>
<keyword evidence="11" id="KW-0472">Membrane</keyword>
<keyword evidence="4" id="KW-0808">Transferase</keyword>
<dbReference type="SMART" id="SM00744">
    <property type="entry name" value="RINGv"/>
    <property type="match status" value="1"/>
</dbReference>
<evidence type="ECO:0000256" key="5">
    <source>
        <dbReference type="ARBA" id="ARBA00022692"/>
    </source>
</evidence>
<evidence type="ECO:0000256" key="4">
    <source>
        <dbReference type="ARBA" id="ARBA00022679"/>
    </source>
</evidence>
<dbReference type="GO" id="GO:0000325">
    <property type="term" value="C:plant-type vacuole"/>
    <property type="evidence" value="ECO:0007669"/>
    <property type="project" value="TreeGrafter"/>
</dbReference>
<evidence type="ECO:0000256" key="11">
    <source>
        <dbReference type="ARBA" id="ARBA00023136"/>
    </source>
</evidence>
<dbReference type="InterPro" id="IPR001841">
    <property type="entry name" value="Znf_RING"/>
</dbReference>
<evidence type="ECO:0000259" key="14">
    <source>
        <dbReference type="PROSITE" id="PS50089"/>
    </source>
</evidence>
<dbReference type="Pfam" id="PF13639">
    <property type="entry name" value="zf-RING_2"/>
    <property type="match status" value="1"/>
</dbReference>
<evidence type="ECO:0000256" key="7">
    <source>
        <dbReference type="ARBA" id="ARBA00022771"/>
    </source>
</evidence>
<evidence type="ECO:0000256" key="9">
    <source>
        <dbReference type="ARBA" id="ARBA00022833"/>
    </source>
</evidence>
<dbReference type="SMART" id="SM00184">
    <property type="entry name" value="RING"/>
    <property type="match status" value="1"/>
</dbReference>
<name>A0A835R4X9_VANPL</name>
<keyword evidence="5" id="KW-0812">Transmembrane</keyword>
<evidence type="ECO:0000256" key="3">
    <source>
        <dbReference type="ARBA" id="ARBA00012483"/>
    </source>
</evidence>
<comment type="subcellular location">
    <subcellularLocation>
        <location evidence="2">Membrane</location>
        <topology evidence="2">Multi-pass membrane protein</topology>
    </subcellularLocation>
</comment>
<dbReference type="Proteomes" id="UP000636800">
    <property type="component" value="Unassembled WGS sequence"/>
</dbReference>
<dbReference type="GO" id="GO:0008270">
    <property type="term" value="F:zinc ion binding"/>
    <property type="evidence" value="ECO:0007669"/>
    <property type="project" value="UniProtKB-KW"/>
</dbReference>
<dbReference type="GO" id="GO:0006511">
    <property type="term" value="P:ubiquitin-dependent protein catabolic process"/>
    <property type="evidence" value="ECO:0007669"/>
    <property type="project" value="TreeGrafter"/>
</dbReference>
<dbReference type="GO" id="GO:0061630">
    <property type="term" value="F:ubiquitin protein ligase activity"/>
    <property type="evidence" value="ECO:0007669"/>
    <property type="project" value="UniProtKB-EC"/>
</dbReference>
<dbReference type="GO" id="GO:0016567">
    <property type="term" value="P:protein ubiquitination"/>
    <property type="evidence" value="ECO:0007669"/>
    <property type="project" value="TreeGrafter"/>
</dbReference>
<accession>A0A835R4X9</accession>
<dbReference type="FunFam" id="3.30.40.10:FF:000468">
    <property type="entry name" value="RING/U-box superfamily protein"/>
    <property type="match status" value="1"/>
</dbReference>
<comment type="catalytic activity">
    <reaction evidence="1">
        <text>S-ubiquitinyl-[E2 ubiquitin-conjugating enzyme]-L-cysteine + [acceptor protein]-L-lysine = [E2 ubiquitin-conjugating enzyme]-L-cysteine + N(6)-ubiquitinyl-[acceptor protein]-L-lysine.</text>
        <dbReference type="EC" id="2.3.2.27"/>
    </reaction>
</comment>
<evidence type="ECO:0000256" key="1">
    <source>
        <dbReference type="ARBA" id="ARBA00000900"/>
    </source>
</evidence>
<keyword evidence="8" id="KW-0833">Ubl conjugation pathway</keyword>
<evidence type="ECO:0000313" key="17">
    <source>
        <dbReference type="Proteomes" id="UP000636800"/>
    </source>
</evidence>
<dbReference type="EMBL" id="JADCNM010000004">
    <property type="protein sequence ID" value="KAG0487494.1"/>
    <property type="molecule type" value="Genomic_DNA"/>
</dbReference>
<feature type="region of interest" description="Disordered" evidence="13">
    <location>
        <begin position="1"/>
        <end position="29"/>
    </location>
</feature>
<feature type="compositionally biased region" description="Polar residues" evidence="13">
    <location>
        <begin position="1"/>
        <end position="26"/>
    </location>
</feature>
<gene>
    <name evidence="16" type="ORF">HPP92_009589</name>
    <name evidence="15" type="ORF">HPP92_009815</name>
</gene>
<keyword evidence="17" id="KW-1185">Reference proteome</keyword>
<evidence type="ECO:0000313" key="15">
    <source>
        <dbReference type="EMBL" id="KAG0485736.1"/>
    </source>
</evidence>
<dbReference type="EC" id="2.3.2.27" evidence="3"/>
<dbReference type="OrthoDB" id="8062037at2759"/>
<protein>
    <recommendedName>
        <fullName evidence="3">RING-type E3 ubiquitin transferase</fullName>
        <ecNumber evidence="3">2.3.2.27</ecNumber>
    </recommendedName>
</protein>
<organism evidence="15 17">
    <name type="scientific">Vanilla planifolia</name>
    <name type="common">Vanilla</name>
    <dbReference type="NCBI Taxonomy" id="51239"/>
    <lineage>
        <taxon>Eukaryota</taxon>
        <taxon>Viridiplantae</taxon>
        <taxon>Streptophyta</taxon>
        <taxon>Embryophyta</taxon>
        <taxon>Tracheophyta</taxon>
        <taxon>Spermatophyta</taxon>
        <taxon>Magnoliopsida</taxon>
        <taxon>Liliopsida</taxon>
        <taxon>Asparagales</taxon>
        <taxon>Orchidaceae</taxon>
        <taxon>Vanilloideae</taxon>
        <taxon>Vanilleae</taxon>
        <taxon>Vanilla</taxon>
    </lineage>
</organism>
<keyword evidence="9" id="KW-0862">Zinc</keyword>
<dbReference type="GO" id="GO:0016020">
    <property type="term" value="C:membrane"/>
    <property type="evidence" value="ECO:0007669"/>
    <property type="project" value="UniProtKB-SubCell"/>
</dbReference>
<comment type="caution">
    <text evidence="15">The sequence shown here is derived from an EMBL/GenBank/DDBJ whole genome shotgun (WGS) entry which is preliminary data.</text>
</comment>
<feature type="domain" description="RING-type" evidence="14">
    <location>
        <begin position="182"/>
        <end position="223"/>
    </location>
</feature>
<dbReference type="InterPro" id="IPR011016">
    <property type="entry name" value="Znf_RING-CH"/>
</dbReference>
<dbReference type="PANTHER" id="PTHR45977">
    <property type="entry name" value="TARGET OF ERK KINASE MPK-1"/>
    <property type="match status" value="1"/>
</dbReference>
<dbReference type="AlphaFoldDB" id="A0A835R4X9"/>
<evidence type="ECO:0000256" key="12">
    <source>
        <dbReference type="PROSITE-ProRule" id="PRU00175"/>
    </source>
</evidence>
<evidence type="ECO:0000256" key="10">
    <source>
        <dbReference type="ARBA" id="ARBA00022989"/>
    </source>
</evidence>
<proteinExistence type="predicted"/>
<reference evidence="17 18" key="1">
    <citation type="journal article" date="2020" name="Nat. Food">
        <title>A phased Vanilla planifolia genome enables genetic improvement of flavour and production.</title>
        <authorList>
            <person name="Hasing T."/>
            <person name="Tang H."/>
            <person name="Brym M."/>
            <person name="Khazi F."/>
            <person name="Huang T."/>
            <person name="Chambers A.H."/>
        </authorList>
    </citation>
    <scope>NUCLEOTIDE SEQUENCE [LARGE SCALE GENOMIC DNA]</scope>
    <source>
        <tissue evidence="15">Leaf</tissue>
    </source>
</reference>
<evidence type="ECO:0000256" key="6">
    <source>
        <dbReference type="ARBA" id="ARBA00022723"/>
    </source>
</evidence>
<evidence type="ECO:0000256" key="8">
    <source>
        <dbReference type="ARBA" id="ARBA00022786"/>
    </source>
</evidence>
<keyword evidence="10" id="KW-1133">Transmembrane helix</keyword>
<keyword evidence="7 12" id="KW-0863">Zinc-finger</keyword>
<dbReference type="PANTHER" id="PTHR45977:SF13">
    <property type="entry name" value="GB|AAF27103.1"/>
    <property type="match status" value="1"/>
</dbReference>
<evidence type="ECO:0000313" key="18">
    <source>
        <dbReference type="Proteomes" id="UP000639772"/>
    </source>
</evidence>
<evidence type="ECO:0000256" key="2">
    <source>
        <dbReference type="ARBA" id="ARBA00004141"/>
    </source>
</evidence>
<keyword evidence="6" id="KW-0479">Metal-binding</keyword>
<dbReference type="InterPro" id="IPR013083">
    <property type="entry name" value="Znf_RING/FYVE/PHD"/>
</dbReference>
<dbReference type="SUPFAM" id="SSF57850">
    <property type="entry name" value="RING/U-box"/>
    <property type="match status" value="1"/>
</dbReference>
<evidence type="ECO:0000256" key="13">
    <source>
        <dbReference type="SAM" id="MobiDB-lite"/>
    </source>
</evidence>
<sequence length="273" mass="31231">MSNNTLAFRTCGNWTNNDETSGNSSPTRDHHRFRLASVQWPLYHQQEEGNDMHVPWRMFEERVRSGPFALASFPSHPNAPARILIIDGGIGSERVNPRLRQFLHDSPPRIRREWRLGFAAQPEDPGLTDAEFKATMKKLRTQSYDPQRPKMQRWKKGLFSNRNNGGRLGGGSNQDTDGERQCTICLEAFVPREQVLVTPCNHMFHRDCLIPWVKSNGKCPVCRFELCERKGIARFANDSSSSSGNLYEDDGMALDLIALMRAMEEAFTWIHLI</sequence>
<dbReference type="Proteomes" id="UP000639772">
    <property type="component" value="Unassembled WGS sequence"/>
</dbReference>
<evidence type="ECO:0000313" key="16">
    <source>
        <dbReference type="EMBL" id="KAG0487494.1"/>
    </source>
</evidence>
<dbReference type="PROSITE" id="PS50089">
    <property type="entry name" value="ZF_RING_2"/>
    <property type="match status" value="1"/>
</dbReference>
<dbReference type="EMBL" id="JADCNL010000004">
    <property type="protein sequence ID" value="KAG0485736.1"/>
    <property type="molecule type" value="Genomic_DNA"/>
</dbReference>